<reference evidence="1" key="1">
    <citation type="submission" date="2020-02" db="EMBL/GenBank/DDBJ databases">
        <title>Investigating the Use of Bacteriophages as New Decolonization Strategy for Intestinal Carriage of CTX-M-15-producing ST131 Escherichia coli: an In Vitro Continuous Culture System Model.</title>
        <authorList>
            <person name="Bernasconi O.J."/>
            <person name="Campos-Madueno E.I."/>
            <person name="Dona V."/>
            <person name="Perreten V."/>
            <person name="Carattoli A."/>
            <person name="Endimiani A."/>
        </authorList>
    </citation>
    <scope>NUCLEOTIDE SEQUENCE</scope>
    <source>
        <strain evidence="1">4901.28</strain>
    </source>
</reference>
<dbReference type="EMBL" id="JAAHTE010000778">
    <property type="protein sequence ID" value="NEU03072.1"/>
    <property type="molecule type" value="Genomic_DNA"/>
</dbReference>
<comment type="caution">
    <text evidence="1">The sequence shown here is derived from an EMBL/GenBank/DDBJ whole genome shotgun (WGS) entry which is preliminary data.</text>
</comment>
<sequence>QMVKLPKNVNKVPSVLPEEITALIEVFSGNTNAKIEGIESWNTKNIMNTKGLFSNAQLFDGNISKWDVSSVTNMHDMFNGAKSF</sequence>
<dbReference type="InterPro" id="IPR005046">
    <property type="entry name" value="DUF285"/>
</dbReference>
<feature type="non-terminal residue" evidence="1">
    <location>
        <position position="1"/>
    </location>
</feature>
<organism evidence="1">
    <name type="scientific">Escherichia coli</name>
    <dbReference type="NCBI Taxonomy" id="562"/>
    <lineage>
        <taxon>Bacteria</taxon>
        <taxon>Pseudomonadati</taxon>
        <taxon>Pseudomonadota</taxon>
        <taxon>Gammaproteobacteria</taxon>
        <taxon>Enterobacterales</taxon>
        <taxon>Enterobacteriaceae</taxon>
        <taxon>Escherichia</taxon>
    </lineage>
</organism>
<gene>
    <name evidence="1" type="ORF">G3563_29455</name>
</gene>
<name>A0A6D1AC40_ECOLX</name>
<accession>A0A6D1AC40</accession>
<dbReference type="Pfam" id="PF03382">
    <property type="entry name" value="DUF285"/>
    <property type="match status" value="1"/>
</dbReference>
<evidence type="ECO:0000313" key="1">
    <source>
        <dbReference type="EMBL" id="NEU03072.1"/>
    </source>
</evidence>
<dbReference type="AlphaFoldDB" id="A0A6D1AC40"/>
<protein>
    <submittedName>
        <fullName evidence="1">BspA family leucine-rich repeat surface protein</fullName>
    </submittedName>
</protein>
<feature type="non-terminal residue" evidence="1">
    <location>
        <position position="84"/>
    </location>
</feature>
<proteinExistence type="predicted"/>